<dbReference type="RefSeq" id="WP_114463286.1">
    <property type="nucleotide sequence ID" value="NZ_QPIW01000024.1"/>
</dbReference>
<protein>
    <submittedName>
        <fullName evidence="1">Uncharacterized protein</fullName>
    </submittedName>
</protein>
<evidence type="ECO:0000313" key="2">
    <source>
        <dbReference type="Proteomes" id="UP000253141"/>
    </source>
</evidence>
<gene>
    <name evidence="1" type="ORF">DVG78_22520</name>
</gene>
<reference evidence="1 2" key="1">
    <citation type="submission" date="2018-07" db="EMBL/GenBank/DDBJ databases">
        <title>Genome analysis of Runella aurantiaca.</title>
        <authorList>
            <person name="Yang X."/>
        </authorList>
    </citation>
    <scope>NUCLEOTIDE SEQUENCE [LARGE SCALE GENOMIC DNA]</scope>
    <source>
        <strain evidence="1 2">YX9</strain>
    </source>
</reference>
<proteinExistence type="predicted"/>
<name>A0A369IAI4_9BACT</name>
<keyword evidence="2" id="KW-1185">Reference proteome</keyword>
<evidence type="ECO:0000313" key="1">
    <source>
        <dbReference type="EMBL" id="RDB03686.1"/>
    </source>
</evidence>
<sequence>MSFLENARKIFSSKTKFEEMVEAGQANFQKNNVIARGGPAASLIAQWQRNGWLEPIYKDGRVYINPFTPINQEIFIGKVGQDAIFMKGDMLYREHYTRFDQKISLDAIAIGVSRAAWLVPYAQGTVMFCCAVMGGYLGLGAVVTVVTTANKLTVLAQYFFQNEKKFHTAFDNVKPILQDLQFLYKNCPDTFKLFTAVLFRDKSEPISRWKLIGEWLKPDAKEAGVFVGKMLSGNTAEAAINTAQKEALALTLASLISFRTVLKEVIKARGALKIAGDIKAAAGIASEISKLVSGKDKTELNEAFIHKTLTSGCGSSPEVTQCIDRMSKNLGLAITVLEEIKKELETKVM</sequence>
<dbReference type="AlphaFoldDB" id="A0A369IAI4"/>
<accession>A0A369IAI4</accession>
<dbReference type="EMBL" id="QPIW01000024">
    <property type="protein sequence ID" value="RDB03686.1"/>
    <property type="molecule type" value="Genomic_DNA"/>
</dbReference>
<organism evidence="1 2">
    <name type="scientific">Runella aurantiaca</name>
    <dbReference type="NCBI Taxonomy" id="2282308"/>
    <lineage>
        <taxon>Bacteria</taxon>
        <taxon>Pseudomonadati</taxon>
        <taxon>Bacteroidota</taxon>
        <taxon>Cytophagia</taxon>
        <taxon>Cytophagales</taxon>
        <taxon>Spirosomataceae</taxon>
        <taxon>Runella</taxon>
    </lineage>
</organism>
<dbReference type="Proteomes" id="UP000253141">
    <property type="component" value="Unassembled WGS sequence"/>
</dbReference>
<comment type="caution">
    <text evidence="1">The sequence shown here is derived from an EMBL/GenBank/DDBJ whole genome shotgun (WGS) entry which is preliminary data.</text>
</comment>